<dbReference type="GO" id="GO:0016004">
    <property type="term" value="F:phospholipase activator activity"/>
    <property type="evidence" value="ECO:0007669"/>
    <property type="project" value="UniProtKB-ARBA"/>
</dbReference>
<evidence type="ECO:0000256" key="11">
    <source>
        <dbReference type="PIRSR" id="PIRSR606689-1"/>
    </source>
</evidence>
<proteinExistence type="inferred from homology"/>
<dbReference type="Pfam" id="PF00025">
    <property type="entry name" value="Arf"/>
    <property type="match status" value="1"/>
</dbReference>
<evidence type="ECO:0000256" key="2">
    <source>
        <dbReference type="ARBA" id="ARBA00010290"/>
    </source>
</evidence>
<feature type="region of interest" description="Disordered" evidence="13">
    <location>
        <begin position="84"/>
        <end position="104"/>
    </location>
</feature>
<dbReference type="Gene3D" id="3.40.50.300">
    <property type="entry name" value="P-loop containing nucleotide triphosphate hydrolases"/>
    <property type="match status" value="1"/>
</dbReference>
<keyword evidence="4" id="KW-0519">Myristate</keyword>
<dbReference type="OrthoDB" id="2011769at2759"/>
<evidence type="ECO:0000256" key="12">
    <source>
        <dbReference type="PIRSR" id="PIRSR606689-2"/>
    </source>
</evidence>
<keyword evidence="9 11" id="KW-0342">GTP-binding</keyword>
<keyword evidence="7" id="KW-0653">Protein transport</keyword>
<evidence type="ECO:0000256" key="3">
    <source>
        <dbReference type="ARBA" id="ARBA00022448"/>
    </source>
</evidence>
<reference evidence="14 15" key="1">
    <citation type="journal article" date="2019" name="Plant Biotechnol. J.">
        <title>The red bayberry genome and genetic basis of sex determination.</title>
        <authorList>
            <person name="Jia H.M."/>
            <person name="Jia H.J."/>
            <person name="Cai Q.L."/>
            <person name="Wang Y."/>
            <person name="Zhao H.B."/>
            <person name="Yang W.F."/>
            <person name="Wang G.Y."/>
            <person name="Li Y.H."/>
            <person name="Zhan D.L."/>
            <person name="Shen Y.T."/>
            <person name="Niu Q.F."/>
            <person name="Chang L."/>
            <person name="Qiu J."/>
            <person name="Zhao L."/>
            <person name="Xie H.B."/>
            <person name="Fu W.Y."/>
            <person name="Jin J."/>
            <person name="Li X.W."/>
            <person name="Jiao Y."/>
            <person name="Zhou C.C."/>
            <person name="Tu T."/>
            <person name="Chai C.Y."/>
            <person name="Gao J.L."/>
            <person name="Fan L.J."/>
            <person name="van de Weg E."/>
            <person name="Wang J.Y."/>
            <person name="Gao Z.S."/>
        </authorList>
    </citation>
    <scope>NUCLEOTIDE SEQUENCE [LARGE SCALE GENOMIC DNA]</scope>
    <source>
        <tissue evidence="14">Leaves</tissue>
    </source>
</reference>
<evidence type="ECO:0000256" key="13">
    <source>
        <dbReference type="SAM" id="MobiDB-lite"/>
    </source>
</evidence>
<sequence length="320" mass="35159">MAGLVSELVPLLEEAVEVVAVEDVVAVEGAAVEGAAVSAAKKLRRFAAEAFRNFTMGVAEATIEGASEAEVGALETVTMGIFQQGNEKKEENPNHEKKEQEKNLNHEKKEVDILMVGLQGSGKSTILNARNFRRVVTTVIPNGLPVETVESDGVRLTALDVAENDKEPHFWDHADCVIFVVDSNDRDRISEARDELHRMLGEDNLRGKPLLVFANKKDIPNAMSTSEITAKLGLTPLIRRRWLRGSPNLSLLSVSGLPDADVVCRHRPGLSRDFTSGVQGQRNNWRSKVCLGLLGPGSDWKRRVIDPLAVLYPRKNNQNT</sequence>
<dbReference type="GO" id="GO:0003924">
    <property type="term" value="F:GTPase activity"/>
    <property type="evidence" value="ECO:0007669"/>
    <property type="project" value="InterPro"/>
</dbReference>
<evidence type="ECO:0000256" key="7">
    <source>
        <dbReference type="ARBA" id="ARBA00022927"/>
    </source>
</evidence>
<dbReference type="GO" id="GO:0005525">
    <property type="term" value="F:GTP binding"/>
    <property type="evidence" value="ECO:0007669"/>
    <property type="project" value="UniProtKB-KW"/>
</dbReference>
<keyword evidence="6" id="KW-0931">ER-Golgi transport</keyword>
<accession>A0A6A1WNR0</accession>
<protein>
    <submittedName>
        <fullName evidence="14">ADP-ribosylation factor</fullName>
    </submittedName>
</protein>
<dbReference type="PROSITE" id="PS51417">
    <property type="entry name" value="ARF"/>
    <property type="match status" value="1"/>
</dbReference>
<feature type="binding site" evidence="11">
    <location>
        <begin position="215"/>
        <end position="218"/>
    </location>
    <ligand>
        <name>GTP</name>
        <dbReference type="ChEBI" id="CHEBI:37565"/>
    </ligand>
</feature>
<feature type="compositionally biased region" description="Basic and acidic residues" evidence="13">
    <location>
        <begin position="86"/>
        <end position="104"/>
    </location>
</feature>
<keyword evidence="15" id="KW-1185">Reference proteome</keyword>
<dbReference type="GO" id="GO:0046872">
    <property type="term" value="F:metal ion binding"/>
    <property type="evidence" value="ECO:0007669"/>
    <property type="project" value="UniProtKB-KW"/>
</dbReference>
<evidence type="ECO:0000313" key="14">
    <source>
        <dbReference type="EMBL" id="KAB1226929.1"/>
    </source>
</evidence>
<keyword evidence="3" id="KW-0813">Transport</keyword>
<keyword evidence="8" id="KW-0333">Golgi apparatus</keyword>
<evidence type="ECO:0000313" key="15">
    <source>
        <dbReference type="Proteomes" id="UP000516437"/>
    </source>
</evidence>
<dbReference type="PRINTS" id="PR00328">
    <property type="entry name" value="SAR1GTPBP"/>
</dbReference>
<evidence type="ECO:0000256" key="6">
    <source>
        <dbReference type="ARBA" id="ARBA00022892"/>
    </source>
</evidence>
<dbReference type="SUPFAM" id="SSF52540">
    <property type="entry name" value="P-loop containing nucleoside triphosphate hydrolases"/>
    <property type="match status" value="1"/>
</dbReference>
<keyword evidence="12" id="KW-0460">Magnesium</keyword>
<evidence type="ECO:0000256" key="9">
    <source>
        <dbReference type="ARBA" id="ARBA00023134"/>
    </source>
</evidence>
<name>A0A6A1WNR0_9ROSI</name>
<feature type="binding site" evidence="11">
    <location>
        <begin position="117"/>
        <end position="124"/>
    </location>
    <ligand>
        <name>GTP</name>
        <dbReference type="ChEBI" id="CHEBI:37565"/>
    </ligand>
</feature>
<feature type="binding site" evidence="12">
    <location>
        <position position="124"/>
    </location>
    <ligand>
        <name>Mg(2+)</name>
        <dbReference type="ChEBI" id="CHEBI:18420"/>
    </ligand>
</feature>
<evidence type="ECO:0000256" key="1">
    <source>
        <dbReference type="ARBA" id="ARBA00004555"/>
    </source>
</evidence>
<dbReference type="GO" id="GO:0015031">
    <property type="term" value="P:protein transport"/>
    <property type="evidence" value="ECO:0007669"/>
    <property type="project" value="UniProtKB-KW"/>
</dbReference>
<comment type="subcellular location">
    <subcellularLocation>
        <location evidence="1">Golgi apparatus</location>
    </subcellularLocation>
</comment>
<dbReference type="PANTHER" id="PTHR11711">
    <property type="entry name" value="ADP RIBOSYLATION FACTOR-RELATED"/>
    <property type="match status" value="1"/>
</dbReference>
<dbReference type="AlphaFoldDB" id="A0A6A1WNR0"/>
<dbReference type="EMBL" id="RXIC02000019">
    <property type="protein sequence ID" value="KAB1226929.1"/>
    <property type="molecule type" value="Genomic_DNA"/>
</dbReference>
<comment type="caution">
    <text evidence="14">The sequence shown here is derived from an EMBL/GenBank/DDBJ whole genome shotgun (WGS) entry which is preliminary data.</text>
</comment>
<gene>
    <name evidence="14" type="ORF">CJ030_MR1G003959</name>
</gene>
<keyword evidence="5 11" id="KW-0547">Nucleotide-binding</keyword>
<evidence type="ECO:0000256" key="5">
    <source>
        <dbReference type="ARBA" id="ARBA00022741"/>
    </source>
</evidence>
<dbReference type="FunFam" id="3.40.50.300:FF:003500">
    <property type="entry name" value="ADP-ribosylation factor 1"/>
    <property type="match status" value="1"/>
</dbReference>
<dbReference type="InterPro" id="IPR027417">
    <property type="entry name" value="P-loop_NTPase"/>
</dbReference>
<keyword evidence="10" id="KW-0449">Lipoprotein</keyword>
<dbReference type="SMART" id="SM00177">
    <property type="entry name" value="ARF"/>
    <property type="match status" value="1"/>
</dbReference>
<evidence type="ECO:0000256" key="4">
    <source>
        <dbReference type="ARBA" id="ARBA00022707"/>
    </source>
</evidence>
<dbReference type="GO" id="GO:0005794">
    <property type="term" value="C:Golgi apparatus"/>
    <property type="evidence" value="ECO:0007669"/>
    <property type="project" value="UniProtKB-SubCell"/>
</dbReference>
<dbReference type="GO" id="GO:0016192">
    <property type="term" value="P:vesicle-mediated transport"/>
    <property type="evidence" value="ECO:0007669"/>
    <property type="project" value="UniProtKB-KW"/>
</dbReference>
<evidence type="ECO:0000256" key="8">
    <source>
        <dbReference type="ARBA" id="ARBA00023034"/>
    </source>
</evidence>
<comment type="similarity">
    <text evidence="2">Belongs to the small GTPase superfamily. Arf family.</text>
</comment>
<dbReference type="InterPro" id="IPR024156">
    <property type="entry name" value="Small_GTPase_ARF"/>
</dbReference>
<dbReference type="Proteomes" id="UP000516437">
    <property type="component" value="Chromosome 1"/>
</dbReference>
<keyword evidence="12" id="KW-0479">Metal-binding</keyword>
<organism evidence="14 15">
    <name type="scientific">Morella rubra</name>
    <name type="common">Chinese bayberry</name>
    <dbReference type="NCBI Taxonomy" id="262757"/>
    <lineage>
        <taxon>Eukaryota</taxon>
        <taxon>Viridiplantae</taxon>
        <taxon>Streptophyta</taxon>
        <taxon>Embryophyta</taxon>
        <taxon>Tracheophyta</taxon>
        <taxon>Spermatophyta</taxon>
        <taxon>Magnoliopsida</taxon>
        <taxon>eudicotyledons</taxon>
        <taxon>Gunneridae</taxon>
        <taxon>Pentapetalae</taxon>
        <taxon>rosids</taxon>
        <taxon>fabids</taxon>
        <taxon>Fagales</taxon>
        <taxon>Myricaceae</taxon>
        <taxon>Morella</taxon>
    </lineage>
</organism>
<dbReference type="InterPro" id="IPR006689">
    <property type="entry name" value="Small_GTPase_ARF/SAR"/>
</dbReference>
<dbReference type="CDD" id="cd00878">
    <property type="entry name" value="Arf_Arl"/>
    <property type="match status" value="1"/>
</dbReference>
<dbReference type="SMART" id="SM00178">
    <property type="entry name" value="SAR"/>
    <property type="match status" value="1"/>
</dbReference>
<evidence type="ECO:0000256" key="10">
    <source>
        <dbReference type="ARBA" id="ARBA00023288"/>
    </source>
</evidence>